<evidence type="ECO:0000313" key="3">
    <source>
        <dbReference type="EMBL" id="MEQ2442780.1"/>
    </source>
</evidence>
<reference evidence="3 4" key="1">
    <citation type="submission" date="2024-03" db="EMBL/GenBank/DDBJ databases">
        <title>Human intestinal bacterial collection.</title>
        <authorList>
            <person name="Pauvert C."/>
            <person name="Hitch T.C.A."/>
            <person name="Clavel T."/>
        </authorList>
    </citation>
    <scope>NUCLEOTIDE SEQUENCE [LARGE SCALE GENOMIC DNA]</scope>
    <source>
        <strain evidence="3 4">CLA-AP-H29</strain>
    </source>
</reference>
<organism evidence="3 4">
    <name type="scientific">Pseudoflavonifractor intestinihominis</name>
    <dbReference type="NCBI Taxonomy" id="3133171"/>
    <lineage>
        <taxon>Bacteria</taxon>
        <taxon>Bacillati</taxon>
        <taxon>Bacillota</taxon>
        <taxon>Clostridia</taxon>
        <taxon>Eubacteriales</taxon>
        <taxon>Oscillospiraceae</taxon>
        <taxon>Pseudoflavonifractor</taxon>
    </lineage>
</organism>
<protein>
    <submittedName>
        <fullName evidence="3">Stalk domain-containing protein</fullName>
    </submittedName>
</protein>
<gene>
    <name evidence="3" type="ORF">WMO64_04800</name>
</gene>
<dbReference type="Pfam" id="PF07833">
    <property type="entry name" value="Cu_amine_oxidN1"/>
    <property type="match status" value="1"/>
</dbReference>
<dbReference type="EMBL" id="JBBMFK010000005">
    <property type="protein sequence ID" value="MEQ2442780.1"/>
    <property type="molecule type" value="Genomic_DNA"/>
</dbReference>
<accession>A0ABV1E645</accession>
<keyword evidence="4" id="KW-1185">Reference proteome</keyword>
<dbReference type="Gene3D" id="2.60.120.1060">
    <property type="entry name" value="NPCBM/NEW2 domain"/>
    <property type="match status" value="1"/>
</dbReference>
<evidence type="ECO:0000259" key="2">
    <source>
        <dbReference type="Pfam" id="PF07833"/>
    </source>
</evidence>
<feature type="chain" id="PRO_5047182624" evidence="1">
    <location>
        <begin position="30"/>
        <end position="231"/>
    </location>
</feature>
<evidence type="ECO:0000256" key="1">
    <source>
        <dbReference type="SAM" id="SignalP"/>
    </source>
</evidence>
<evidence type="ECO:0000313" key="4">
    <source>
        <dbReference type="Proteomes" id="UP001464378"/>
    </source>
</evidence>
<dbReference type="InterPro" id="IPR008979">
    <property type="entry name" value="Galactose-bd-like_sf"/>
</dbReference>
<comment type="caution">
    <text evidence="3">The sequence shown here is derived from an EMBL/GenBank/DDBJ whole genome shotgun (WGS) entry which is preliminary data.</text>
</comment>
<sequence>MKRRQKAAWFLSGVAATVLAVSLTSPALAALAAKTIQVYTGVDVYVDDMKLEPTDANGNPVEVFVYNGTTYLPVRAVSEAVGKTVQWEPKSNSVYLGKHTGEKPAVWLQDLDYFTGRTLKVEPTDKDNLGNTRQEVITISGFDNTYLLNGQYSAISGTFFQRYKYRSNNATSSLYIYGDGELLYSAEITGGVKPIDFYVDLTGVLELRICFDPKVNTVDPHSALDDLGLWT</sequence>
<dbReference type="SUPFAM" id="SSF49785">
    <property type="entry name" value="Galactose-binding domain-like"/>
    <property type="match status" value="1"/>
</dbReference>
<proteinExistence type="predicted"/>
<name>A0ABV1E645_9FIRM</name>
<keyword evidence="1" id="KW-0732">Signal</keyword>
<dbReference type="InterPro" id="IPR038637">
    <property type="entry name" value="NPCBM_sf"/>
</dbReference>
<dbReference type="InterPro" id="IPR012854">
    <property type="entry name" value="Cu_amine_oxidase-like_N"/>
</dbReference>
<feature type="signal peptide" evidence="1">
    <location>
        <begin position="1"/>
        <end position="29"/>
    </location>
</feature>
<dbReference type="RefSeq" id="WP_349231188.1">
    <property type="nucleotide sequence ID" value="NZ_JBBMFK010000005.1"/>
</dbReference>
<feature type="domain" description="Copper amine oxidase-like N-terminal" evidence="2">
    <location>
        <begin position="62"/>
        <end position="96"/>
    </location>
</feature>
<dbReference type="Proteomes" id="UP001464378">
    <property type="component" value="Unassembled WGS sequence"/>
</dbReference>